<keyword evidence="1" id="KW-1133">Transmembrane helix</keyword>
<reference evidence="3" key="1">
    <citation type="submission" date="2017-06" db="EMBL/GenBank/DDBJ databases">
        <authorList>
            <person name="Rodrigo-Torres L."/>
            <person name="Arahal R.D."/>
            <person name="Lucena T."/>
        </authorList>
    </citation>
    <scope>NUCLEOTIDE SEQUENCE [LARGE SCALE GENOMIC DNA]</scope>
    <source>
        <strain evidence="3">CECT 9190</strain>
    </source>
</reference>
<evidence type="ECO:0000313" key="2">
    <source>
        <dbReference type="EMBL" id="SMY33914.1"/>
    </source>
</evidence>
<proteinExistence type="predicted"/>
<evidence type="ECO:0000313" key="3">
    <source>
        <dbReference type="Proteomes" id="UP000195963"/>
    </source>
</evidence>
<protein>
    <submittedName>
        <fullName evidence="2">Uncharacterized protein</fullName>
    </submittedName>
</protein>
<dbReference type="EMBL" id="FYAK01000002">
    <property type="protein sequence ID" value="SMY33914.1"/>
    <property type="molecule type" value="Genomic_DNA"/>
</dbReference>
<evidence type="ECO:0000256" key="1">
    <source>
        <dbReference type="SAM" id="Phobius"/>
    </source>
</evidence>
<organism evidence="2 3">
    <name type="scientific">Photobacterium malacitanum</name>
    <dbReference type="NCBI Taxonomy" id="2204294"/>
    <lineage>
        <taxon>Bacteria</taxon>
        <taxon>Pseudomonadati</taxon>
        <taxon>Pseudomonadota</taxon>
        <taxon>Gammaproteobacteria</taxon>
        <taxon>Vibrionales</taxon>
        <taxon>Vibrionaceae</taxon>
        <taxon>Photobacterium</taxon>
    </lineage>
</organism>
<feature type="transmembrane region" description="Helical" evidence="1">
    <location>
        <begin position="18"/>
        <end position="38"/>
    </location>
</feature>
<name>A0A1Y6MBI9_9GAMM</name>
<sequence length="81" mass="9090">MIIMKAWLLRVNDRQRRIIAAVIAMLLVGVSLVTSGITSALCDLSAFAILAVVLWLKMSEKRLKNHHYEMLTASKKVVIEP</sequence>
<keyword evidence="1" id="KW-0812">Transmembrane</keyword>
<accession>A0A1Y6MBI9</accession>
<gene>
    <name evidence="2" type="ORF">PMAL9190_01373</name>
</gene>
<keyword evidence="3" id="KW-1185">Reference proteome</keyword>
<keyword evidence="1" id="KW-0472">Membrane</keyword>
<dbReference type="AlphaFoldDB" id="A0A1Y6MBI9"/>
<dbReference type="Proteomes" id="UP000195963">
    <property type="component" value="Unassembled WGS sequence"/>
</dbReference>